<dbReference type="EMBL" id="JAPVER010000020">
    <property type="protein sequence ID" value="MCZ3365385.1"/>
    <property type="molecule type" value="Genomic_DNA"/>
</dbReference>
<gene>
    <name evidence="2" type="ORF">O3H35_10875</name>
    <name evidence="1" type="ORF">O3H54_05775</name>
</gene>
<evidence type="ECO:0000313" key="3">
    <source>
        <dbReference type="Proteomes" id="UP001068021"/>
    </source>
</evidence>
<dbReference type="EMBL" id="JAPVES010000030">
    <property type="protein sequence ID" value="MCZ3373136.1"/>
    <property type="molecule type" value="Genomic_DNA"/>
</dbReference>
<dbReference type="AlphaFoldDB" id="A0A9E4ZZG2"/>
<dbReference type="Proteomes" id="UP001068021">
    <property type="component" value="Unassembled WGS sequence"/>
</dbReference>
<keyword evidence="3" id="KW-1185">Reference proteome</keyword>
<evidence type="ECO:0000313" key="1">
    <source>
        <dbReference type="EMBL" id="MCZ3365385.1"/>
    </source>
</evidence>
<comment type="caution">
    <text evidence="1">The sequence shown here is derived from an EMBL/GenBank/DDBJ whole genome shotgun (WGS) entry which is preliminary data.</text>
</comment>
<evidence type="ECO:0000313" key="2">
    <source>
        <dbReference type="EMBL" id="MCZ3373136.1"/>
    </source>
</evidence>
<protein>
    <submittedName>
        <fullName evidence="1">Uncharacterized protein</fullName>
    </submittedName>
</protein>
<dbReference type="Proteomes" id="UP001074446">
    <property type="component" value="Unassembled WGS sequence"/>
</dbReference>
<organism evidence="1 3">
    <name type="scientific">Methanobacterium veterum</name>
    <dbReference type="NCBI Taxonomy" id="408577"/>
    <lineage>
        <taxon>Archaea</taxon>
        <taxon>Methanobacteriati</taxon>
        <taxon>Methanobacteriota</taxon>
        <taxon>Methanomada group</taxon>
        <taxon>Methanobacteria</taxon>
        <taxon>Methanobacteriales</taxon>
        <taxon>Methanobacteriaceae</taxon>
        <taxon>Methanobacterium</taxon>
    </lineage>
</organism>
<reference evidence="1" key="1">
    <citation type="submission" date="2022-12" db="EMBL/GenBank/DDBJ databases">
        <title>Reclassification of two methanogenic archaea species isolated from the Kolyma lowland permafrost.</title>
        <authorList>
            <person name="Trubitsyn V.E."/>
            <person name="Rivkina E.M."/>
            <person name="Shcherbakova V.A."/>
        </authorList>
    </citation>
    <scope>NUCLEOTIDE SEQUENCE</scope>
    <source>
        <strain evidence="1">M2</strain>
        <strain evidence="2">MK4</strain>
    </source>
</reference>
<dbReference type="RefSeq" id="WP_048081372.1">
    <property type="nucleotide sequence ID" value="NZ_JAPVER010000020.1"/>
</dbReference>
<name>A0A9E4ZZG2_9EURY</name>
<accession>A0A9E4ZZG2</accession>
<proteinExistence type="predicted"/>
<sequence>MHKIINIENMWKTTLTKAKKDGNFLRTSVPQPIVKKFDLDPKHWDLDWDMDKKDGEWIMIVKPVKKESKKKKED</sequence>